<dbReference type="PANTHER" id="PTHR33307:SF6">
    <property type="entry name" value="ALPHA-RHAMNOSIDASE (EUROFUNG)-RELATED"/>
    <property type="match status" value="1"/>
</dbReference>
<evidence type="ECO:0000256" key="3">
    <source>
        <dbReference type="ARBA" id="ARBA00022801"/>
    </source>
</evidence>
<dbReference type="RefSeq" id="WP_109924240.1">
    <property type="nucleotide sequence ID" value="NZ_QGNZ01000001.1"/>
</dbReference>
<dbReference type="InterPro" id="IPR008902">
    <property type="entry name" value="Rhamnosid_concanavalin"/>
</dbReference>
<dbReference type="Gene3D" id="1.50.10.10">
    <property type="match status" value="1"/>
</dbReference>
<gene>
    <name evidence="9" type="ORF">DHW03_02945</name>
</gene>
<evidence type="ECO:0000256" key="2">
    <source>
        <dbReference type="ARBA" id="ARBA00012652"/>
    </source>
</evidence>
<dbReference type="InterPro" id="IPR008928">
    <property type="entry name" value="6-hairpin_glycosidase_sf"/>
</dbReference>
<dbReference type="InterPro" id="IPR035398">
    <property type="entry name" value="Bac_rhamnosid_C"/>
</dbReference>
<dbReference type="InterPro" id="IPR012341">
    <property type="entry name" value="6hp_glycosidase-like_sf"/>
</dbReference>
<dbReference type="InterPro" id="IPR013783">
    <property type="entry name" value="Ig-like_fold"/>
</dbReference>
<evidence type="ECO:0000259" key="7">
    <source>
        <dbReference type="Pfam" id="PF17389"/>
    </source>
</evidence>
<evidence type="ECO:0000313" key="9">
    <source>
        <dbReference type="EMBL" id="PWS28810.1"/>
    </source>
</evidence>
<comment type="catalytic activity">
    <reaction evidence="1">
        <text>Hydrolysis of terminal non-reducing alpha-L-rhamnose residues in alpha-L-rhamnosides.</text>
        <dbReference type="EC" id="3.2.1.40"/>
    </reaction>
</comment>
<dbReference type="GO" id="GO:0030596">
    <property type="term" value="F:alpha-L-rhamnosidase activity"/>
    <property type="evidence" value="ECO:0007669"/>
    <property type="project" value="UniProtKB-EC"/>
</dbReference>
<feature type="signal peptide" evidence="4">
    <location>
        <begin position="1"/>
        <end position="22"/>
    </location>
</feature>
<dbReference type="PIRSF" id="PIRSF010631">
    <property type="entry name" value="A-rhamnsds"/>
    <property type="match status" value="1"/>
</dbReference>
<dbReference type="Proteomes" id="UP000245379">
    <property type="component" value="Unassembled WGS sequence"/>
</dbReference>
<sequence>MNIKIYISIICICLLSFARAGAQVSLQKTTCEMLENPVGIDVQKPHLSWHIISEERNVMQTAYQVLVASSLEKLDANNGDFWDSGKVNSNVSINIEYNGKALASRDQVFWKTKVWTTAGQSEWSENNSFSMGLLYYKDWPKGWIGFDRAFPWDNIKTDSRLSARYFRKEFQSTKTIKSAMVSIIGLGLYQLYLNGKKVGEDVLSPSPTDYTKNVKYNTYDVTAYIQNGKNAVGAVLGNGRFFAMRQNEKPYKIKTFGFPKMLMNIHLVYSDGSTANIDTDDSWKGTADGPIRTNNEYDGEEYDATKEALGWNKIGFDDKLWAKAEYVQEPAGTIEAQMNENMRVMKTLKPISITKASGGRYILDMGQNMVGWLQIKVKGVRGKQIKMRFAESLQANGELFTANLRNAKCTDLYTLKGGETETWEPTFAYRGFRYVELSGYSYQPSLNDFTGKMIYDNIQTVGTFETSDALTNQIFKNAWWGIAGSYKGIPIDCPQRNERMPWLGDRGAVAYGESFVFDNARFYTKWLQDIRNAQKEDGAIPDVAPAFWRYYSDNMTWPGAMLLVTEMVYKQTGNLTAVKDNYPAMKKWLAYMQDRYMKDYILTKDSYGDWCMPPITIEFGRGKSADKKYPSELISTAYYYHFTQLMIQFAEALGNQEDVKNYEMLGQKIKGAFNEKYYNDKGYYASNALTDNIIPLYFGMVPKDHVKAVFDNITYTVEVTNKGHLSNGLVGIQWLMRCLNDYGRPDLAYTIATQKSYPSWGYMIENGATTIWELWNGNTADPKMNSQNHVMMLGDLLIWYYENLAGIKSQNNAFKQIIMKPEMISSLNAVRASYNSVYGTISSSYTKTFKQFNWEITVPPNTTAIVYIPANNKGDVSEKIRSVKDLKFIKMENNRAIYELGSGNYSFLVEEH</sequence>
<feature type="domain" description="Alpha-L-rhamnosidase C-terminal" evidence="8">
    <location>
        <begin position="806"/>
        <end position="879"/>
    </location>
</feature>
<dbReference type="Pfam" id="PF08531">
    <property type="entry name" value="Bac_rhamnosid_N"/>
    <property type="match status" value="1"/>
</dbReference>
<evidence type="ECO:0000259" key="5">
    <source>
        <dbReference type="Pfam" id="PF05592"/>
    </source>
</evidence>
<keyword evidence="4" id="KW-0732">Signal</keyword>
<proteinExistence type="predicted"/>
<dbReference type="InterPro" id="IPR035396">
    <property type="entry name" value="Bac_rhamnosid6H"/>
</dbReference>
<dbReference type="Gene3D" id="2.60.420.10">
    <property type="entry name" value="Maltose phosphorylase, domain 3"/>
    <property type="match status" value="1"/>
</dbReference>
<dbReference type="GO" id="GO:0005975">
    <property type="term" value="P:carbohydrate metabolic process"/>
    <property type="evidence" value="ECO:0007669"/>
    <property type="project" value="InterPro"/>
</dbReference>
<dbReference type="EC" id="3.2.1.40" evidence="2"/>
<reference evidence="9 10" key="1">
    <citation type="submission" date="2018-05" db="EMBL/GenBank/DDBJ databases">
        <title>Pedobacter paludis sp. nov., isolated from wetland soil.</title>
        <authorList>
            <person name="Zhang Y."/>
            <person name="Wang G."/>
        </authorList>
    </citation>
    <scope>NUCLEOTIDE SEQUENCE [LARGE SCALE GENOMIC DNA]</scope>
    <source>
        <strain evidence="9 10">KCTC22721</strain>
    </source>
</reference>
<keyword evidence="3" id="KW-0378">Hydrolase</keyword>
<evidence type="ECO:0000313" key="10">
    <source>
        <dbReference type="Proteomes" id="UP000245379"/>
    </source>
</evidence>
<organism evidence="9 10">
    <name type="scientific">Pedobacter yonginense</name>
    <dbReference type="NCBI Taxonomy" id="651869"/>
    <lineage>
        <taxon>Bacteria</taxon>
        <taxon>Pseudomonadati</taxon>
        <taxon>Bacteroidota</taxon>
        <taxon>Sphingobacteriia</taxon>
        <taxon>Sphingobacteriales</taxon>
        <taxon>Sphingobacteriaceae</taxon>
        <taxon>Pedobacter</taxon>
    </lineage>
</organism>
<name>A0A317EPJ4_9SPHI</name>
<comment type="caution">
    <text evidence="9">The sequence shown here is derived from an EMBL/GenBank/DDBJ whole genome shotgun (WGS) entry which is preliminary data.</text>
</comment>
<dbReference type="PANTHER" id="PTHR33307">
    <property type="entry name" value="ALPHA-RHAMNOSIDASE (EUROFUNG)"/>
    <property type="match status" value="1"/>
</dbReference>
<dbReference type="Pfam" id="PF25788">
    <property type="entry name" value="Ig_Rha78A_N"/>
    <property type="match status" value="1"/>
</dbReference>
<dbReference type="AlphaFoldDB" id="A0A317EPJ4"/>
<feature type="domain" description="Alpha-L-rhamnosidase concanavalin-like" evidence="5">
    <location>
        <begin position="355"/>
        <end position="455"/>
    </location>
</feature>
<evidence type="ECO:0000256" key="1">
    <source>
        <dbReference type="ARBA" id="ARBA00001445"/>
    </source>
</evidence>
<feature type="domain" description="Alpha-L-rhamnosidase six-hairpin glycosidase" evidence="7">
    <location>
        <begin position="460"/>
        <end position="804"/>
    </location>
</feature>
<accession>A0A317EPJ4</accession>
<dbReference type="Pfam" id="PF17389">
    <property type="entry name" value="Bac_rhamnosid6H"/>
    <property type="match status" value="1"/>
</dbReference>
<feature type="domain" description="Bacterial alpha-L-rhamnosidase N-terminal" evidence="6">
    <location>
        <begin position="174"/>
        <end position="345"/>
    </location>
</feature>
<evidence type="ECO:0000259" key="6">
    <source>
        <dbReference type="Pfam" id="PF08531"/>
    </source>
</evidence>
<dbReference type="Gene3D" id="2.60.120.260">
    <property type="entry name" value="Galactose-binding domain-like"/>
    <property type="match status" value="2"/>
</dbReference>
<dbReference type="InterPro" id="IPR013737">
    <property type="entry name" value="Bac_rhamnosid_N"/>
</dbReference>
<dbReference type="EMBL" id="QGNZ01000001">
    <property type="protein sequence ID" value="PWS28810.1"/>
    <property type="molecule type" value="Genomic_DNA"/>
</dbReference>
<keyword evidence="10" id="KW-1185">Reference proteome</keyword>
<dbReference type="OrthoDB" id="9766741at2"/>
<dbReference type="Gene3D" id="2.60.40.10">
    <property type="entry name" value="Immunoglobulins"/>
    <property type="match status" value="1"/>
</dbReference>
<dbReference type="Pfam" id="PF17390">
    <property type="entry name" value="Bac_rhamnosid_C"/>
    <property type="match status" value="1"/>
</dbReference>
<evidence type="ECO:0000256" key="4">
    <source>
        <dbReference type="SAM" id="SignalP"/>
    </source>
</evidence>
<evidence type="ECO:0000259" key="8">
    <source>
        <dbReference type="Pfam" id="PF17390"/>
    </source>
</evidence>
<dbReference type="InterPro" id="IPR016007">
    <property type="entry name" value="Alpha_rhamnosid"/>
</dbReference>
<feature type="chain" id="PRO_5016385479" description="alpha-L-rhamnosidase" evidence="4">
    <location>
        <begin position="23"/>
        <end position="912"/>
    </location>
</feature>
<protein>
    <recommendedName>
        <fullName evidence="2">alpha-L-rhamnosidase</fullName>
        <ecNumber evidence="2">3.2.1.40</ecNumber>
    </recommendedName>
</protein>
<dbReference type="Pfam" id="PF05592">
    <property type="entry name" value="Bac_rhamnosid"/>
    <property type="match status" value="1"/>
</dbReference>
<dbReference type="SUPFAM" id="SSF48208">
    <property type="entry name" value="Six-hairpin glycosidases"/>
    <property type="match status" value="1"/>
</dbReference>